<dbReference type="InterPro" id="IPR005135">
    <property type="entry name" value="Endo/exonuclease/phosphatase"/>
</dbReference>
<keyword evidence="3" id="KW-0540">Nuclease</keyword>
<dbReference type="Proteomes" id="UP000541426">
    <property type="component" value="Unassembled WGS sequence"/>
</dbReference>
<evidence type="ECO:0000259" key="2">
    <source>
        <dbReference type="Pfam" id="PF03372"/>
    </source>
</evidence>
<feature type="domain" description="Endonuclease/exonuclease/phosphatase" evidence="2">
    <location>
        <begin position="92"/>
        <end position="282"/>
    </location>
</feature>
<keyword evidence="3" id="KW-0269">Exonuclease</keyword>
<comment type="caution">
    <text evidence="3">The sequence shown here is derived from an EMBL/GenBank/DDBJ whole genome shotgun (WGS) entry which is preliminary data.</text>
</comment>
<keyword evidence="4" id="KW-1185">Reference proteome</keyword>
<dbReference type="GO" id="GO:0004527">
    <property type="term" value="F:exonuclease activity"/>
    <property type="evidence" value="ECO:0007669"/>
    <property type="project" value="UniProtKB-KW"/>
</dbReference>
<dbReference type="GO" id="GO:0004519">
    <property type="term" value="F:endonuclease activity"/>
    <property type="evidence" value="ECO:0007669"/>
    <property type="project" value="UniProtKB-KW"/>
</dbReference>
<dbReference type="EMBL" id="JACIEJ010000007">
    <property type="protein sequence ID" value="MBB3986637.1"/>
    <property type="molecule type" value="Genomic_DNA"/>
</dbReference>
<reference evidence="3 4" key="1">
    <citation type="submission" date="2020-08" db="EMBL/GenBank/DDBJ databases">
        <title>Genomic Encyclopedia of Type Strains, Phase IV (KMG-IV): sequencing the most valuable type-strain genomes for metagenomic binning, comparative biology and taxonomic classification.</title>
        <authorList>
            <person name="Goeker M."/>
        </authorList>
    </citation>
    <scope>NUCLEOTIDE SEQUENCE [LARGE SCALE GENOMIC DNA]</scope>
    <source>
        <strain evidence="3 4">DSM 102235</strain>
    </source>
</reference>
<dbReference type="Gene3D" id="3.60.10.10">
    <property type="entry name" value="Endonuclease/exonuclease/phosphatase"/>
    <property type="match status" value="1"/>
</dbReference>
<keyword evidence="3" id="KW-0255">Endonuclease</keyword>
<sequence>MIQVVLKAVAVLAWLAVVASYGARIHPVGDSLAVFRVGLLVVAALAVIWTDWSRWLRWPLALVALGVLGWHVWMRLPSQSLEPGQFLLYQQNLLYNRTEDAAFLAQISELEPDFITLQEVSKRNEAITDALRATYPTQQLCRAQSQSTEAVLSRFPSVPGTAFCSTPDGLAGVQIQTPSGPVWLISLHVAWPWPYRQPDQVDRLMDELLALEGPVILAGDFNSVAWSWTVKRVARASGTQRVGKHLHTFGDMPVPMHLGIDHVLTTSGLGSVEQMPTLGSDHNGVLARLDGF</sequence>
<evidence type="ECO:0000313" key="4">
    <source>
        <dbReference type="Proteomes" id="UP000541426"/>
    </source>
</evidence>
<keyword evidence="3" id="KW-0378">Hydrolase</keyword>
<keyword evidence="1" id="KW-0472">Membrane</keyword>
<dbReference type="AlphaFoldDB" id="A0A7W6DTH5"/>
<keyword evidence="1" id="KW-1133">Transmembrane helix</keyword>
<dbReference type="RefSeq" id="WP_183967185.1">
    <property type="nucleotide sequence ID" value="NZ_BAABBZ010000006.1"/>
</dbReference>
<feature type="transmembrane region" description="Helical" evidence="1">
    <location>
        <begin position="32"/>
        <end position="49"/>
    </location>
</feature>
<dbReference type="SUPFAM" id="SSF56219">
    <property type="entry name" value="DNase I-like"/>
    <property type="match status" value="1"/>
</dbReference>
<dbReference type="InterPro" id="IPR036691">
    <property type="entry name" value="Endo/exonu/phosph_ase_sf"/>
</dbReference>
<evidence type="ECO:0000313" key="3">
    <source>
        <dbReference type="EMBL" id="MBB3986637.1"/>
    </source>
</evidence>
<organism evidence="3 4">
    <name type="scientific">Sagittula marina</name>
    <dbReference type="NCBI Taxonomy" id="943940"/>
    <lineage>
        <taxon>Bacteria</taxon>
        <taxon>Pseudomonadati</taxon>
        <taxon>Pseudomonadota</taxon>
        <taxon>Alphaproteobacteria</taxon>
        <taxon>Rhodobacterales</taxon>
        <taxon>Roseobacteraceae</taxon>
        <taxon>Sagittula</taxon>
    </lineage>
</organism>
<proteinExistence type="predicted"/>
<gene>
    <name evidence="3" type="ORF">GGQ68_002980</name>
</gene>
<keyword evidence="1" id="KW-0812">Transmembrane</keyword>
<name>A0A7W6DTH5_9RHOB</name>
<protein>
    <submittedName>
        <fullName evidence="3">Endonuclease/exonuclease/phosphatase (EEP) superfamily protein YafD</fullName>
    </submittedName>
</protein>
<evidence type="ECO:0000256" key="1">
    <source>
        <dbReference type="SAM" id="Phobius"/>
    </source>
</evidence>
<feature type="transmembrane region" description="Helical" evidence="1">
    <location>
        <begin position="56"/>
        <end position="73"/>
    </location>
</feature>
<dbReference type="Pfam" id="PF03372">
    <property type="entry name" value="Exo_endo_phos"/>
    <property type="match status" value="1"/>
</dbReference>
<accession>A0A7W6DTH5</accession>